<proteinExistence type="predicted"/>
<evidence type="ECO:0000313" key="2">
    <source>
        <dbReference type="EMBL" id="CAL1241407.1"/>
    </source>
</evidence>
<reference evidence="2 3" key="1">
    <citation type="submission" date="2024-04" db="EMBL/GenBank/DDBJ databases">
        <authorList>
            <person name="Cremers G."/>
        </authorList>
    </citation>
    <scope>NUCLEOTIDE SEQUENCE [LARGE SCALE GENOMIC DNA]</scope>
    <source>
        <strain evidence="2">MeCH1-AG</strain>
    </source>
</reference>
<organism evidence="2 3">
    <name type="scientific">Candidatus Methylocalor cossyra</name>
    <dbReference type="NCBI Taxonomy" id="3108543"/>
    <lineage>
        <taxon>Bacteria</taxon>
        <taxon>Pseudomonadati</taxon>
        <taxon>Pseudomonadota</taxon>
        <taxon>Gammaproteobacteria</taxon>
        <taxon>Methylococcales</taxon>
        <taxon>Methylococcaceae</taxon>
        <taxon>Candidatus Methylocalor</taxon>
    </lineage>
</organism>
<feature type="transmembrane region" description="Helical" evidence="1">
    <location>
        <begin position="12"/>
        <end position="32"/>
    </location>
</feature>
<dbReference type="EMBL" id="OZ026884">
    <property type="protein sequence ID" value="CAL1241407.1"/>
    <property type="molecule type" value="Genomic_DNA"/>
</dbReference>
<keyword evidence="1" id="KW-0472">Membrane</keyword>
<keyword evidence="3" id="KW-1185">Reference proteome</keyword>
<keyword evidence="1" id="KW-0812">Transmembrane</keyword>
<name>A0ABP1CB62_9GAMM</name>
<evidence type="ECO:0000313" key="3">
    <source>
        <dbReference type="Proteomes" id="UP001497493"/>
    </source>
</evidence>
<gene>
    <name evidence="2" type="ORF">MECH1_V1_2631</name>
</gene>
<accession>A0ABP1CB62</accession>
<protein>
    <submittedName>
        <fullName evidence="2">Uncharacterized protein</fullName>
    </submittedName>
</protein>
<sequence length="112" mass="12282">MKLDVVLAKVFKFITFLLFTFMALVYFGVLLVLPLDVLFQVTRIFHGIGLPTVLSAGLGIAVLAYLGYRVSQLPRLYMTVLDIGVQLISFSQGQIKRFDALTEPLASDGGVA</sequence>
<dbReference type="RefSeq" id="WP_348757927.1">
    <property type="nucleotide sequence ID" value="NZ_OZ026884.1"/>
</dbReference>
<feature type="transmembrane region" description="Helical" evidence="1">
    <location>
        <begin position="44"/>
        <end position="68"/>
    </location>
</feature>
<evidence type="ECO:0000256" key="1">
    <source>
        <dbReference type="SAM" id="Phobius"/>
    </source>
</evidence>
<dbReference type="Proteomes" id="UP001497493">
    <property type="component" value="Chromosome"/>
</dbReference>
<keyword evidence="1" id="KW-1133">Transmembrane helix</keyword>